<dbReference type="GeneTree" id="ENSGT00940000156187"/>
<evidence type="ECO:0000259" key="8">
    <source>
        <dbReference type="PROSITE" id="PS50004"/>
    </source>
</evidence>
<keyword evidence="10" id="KW-1185">Reference proteome</keyword>
<feature type="domain" description="C2" evidence="8">
    <location>
        <begin position="1088"/>
        <end position="1206"/>
    </location>
</feature>
<dbReference type="GO" id="GO:0061025">
    <property type="term" value="P:membrane fusion"/>
    <property type="evidence" value="ECO:0000318"/>
    <property type="project" value="GO_Central"/>
</dbReference>
<dbReference type="Gene3D" id="2.60.40.150">
    <property type="entry name" value="C2 domain"/>
    <property type="match status" value="3"/>
</dbReference>
<evidence type="ECO:0000313" key="10">
    <source>
        <dbReference type="Proteomes" id="UP000000539"/>
    </source>
</evidence>
<reference evidence="9" key="3">
    <citation type="submission" date="2025-09" db="UniProtKB">
        <authorList>
            <consortium name="Ensembl"/>
        </authorList>
    </citation>
    <scope>IDENTIFICATION</scope>
    <source>
        <strain evidence="9">broiler</strain>
    </source>
</reference>
<keyword evidence="4 7" id="KW-1133">Transmembrane helix</keyword>
<dbReference type="PANTHER" id="PTHR12546:SF34">
    <property type="entry name" value="FER-1-LIKE PROTEIN 5"/>
    <property type="match status" value="1"/>
</dbReference>
<feature type="compositionally biased region" description="Pro residues" evidence="6">
    <location>
        <begin position="1639"/>
        <end position="1654"/>
    </location>
</feature>
<reference evidence="9" key="2">
    <citation type="submission" date="2025-08" db="UniProtKB">
        <authorList>
            <consortium name="Ensembl"/>
        </authorList>
    </citation>
    <scope>IDENTIFICATION</scope>
    <source>
        <strain evidence="9">broiler</strain>
    </source>
</reference>
<dbReference type="InterPro" id="IPR055072">
    <property type="entry name" value="Ferlin_DSRM"/>
</dbReference>
<dbReference type="GlyGen" id="A0A8V0Z7X1">
    <property type="glycosylation" value="2 sites"/>
</dbReference>
<organism evidence="9 10">
    <name type="scientific">Gallus gallus</name>
    <name type="common">Chicken</name>
    <dbReference type="NCBI Taxonomy" id="9031"/>
    <lineage>
        <taxon>Eukaryota</taxon>
        <taxon>Metazoa</taxon>
        <taxon>Chordata</taxon>
        <taxon>Craniata</taxon>
        <taxon>Vertebrata</taxon>
        <taxon>Euteleostomi</taxon>
        <taxon>Archelosauria</taxon>
        <taxon>Archosauria</taxon>
        <taxon>Dinosauria</taxon>
        <taxon>Saurischia</taxon>
        <taxon>Theropoda</taxon>
        <taxon>Coelurosauria</taxon>
        <taxon>Aves</taxon>
        <taxon>Neognathae</taxon>
        <taxon>Galloanserae</taxon>
        <taxon>Galliformes</taxon>
        <taxon>Phasianidae</taxon>
        <taxon>Phasianinae</taxon>
        <taxon>Gallus</taxon>
    </lineage>
</organism>
<dbReference type="InterPro" id="IPR037724">
    <property type="entry name" value="C2E_Ferlin"/>
</dbReference>
<dbReference type="SMART" id="SM00239">
    <property type="entry name" value="C2"/>
    <property type="match status" value="3"/>
</dbReference>
<proteinExistence type="predicted"/>
<feature type="region of interest" description="Disordered" evidence="6">
    <location>
        <begin position="485"/>
        <end position="505"/>
    </location>
</feature>
<evidence type="ECO:0000256" key="1">
    <source>
        <dbReference type="ARBA" id="ARBA00004167"/>
    </source>
</evidence>
<dbReference type="Pfam" id="PF22901">
    <property type="entry name" value="dsrm_Ferlin"/>
    <property type="match status" value="1"/>
</dbReference>
<dbReference type="GO" id="GO:0016020">
    <property type="term" value="C:membrane"/>
    <property type="evidence" value="ECO:0007669"/>
    <property type="project" value="UniProtKB-SubCell"/>
</dbReference>
<evidence type="ECO:0000256" key="5">
    <source>
        <dbReference type="ARBA" id="ARBA00023136"/>
    </source>
</evidence>
<dbReference type="InterPro" id="IPR035892">
    <property type="entry name" value="C2_domain_sf"/>
</dbReference>
<feature type="domain" description="C2" evidence="8">
    <location>
        <begin position="1322"/>
        <end position="1473"/>
    </location>
</feature>
<dbReference type="GO" id="GO:0033292">
    <property type="term" value="P:T-tubule organization"/>
    <property type="evidence" value="ECO:0000318"/>
    <property type="project" value="GO_Central"/>
</dbReference>
<feature type="region of interest" description="Disordered" evidence="6">
    <location>
        <begin position="1633"/>
        <end position="1677"/>
    </location>
</feature>
<evidence type="ECO:0000256" key="6">
    <source>
        <dbReference type="SAM" id="MobiDB-lite"/>
    </source>
</evidence>
<reference evidence="9" key="1">
    <citation type="submission" date="2020-11" db="EMBL/GenBank/DDBJ databases">
        <title>Gallus gallus (Chicken) genome, bGalGal1, GRCg7b, maternal haplotype autosomes + Z &amp; W.</title>
        <authorList>
            <person name="Warren W."/>
            <person name="Formenti G."/>
            <person name="Fedrigo O."/>
            <person name="Haase B."/>
            <person name="Mountcastle J."/>
            <person name="Balacco J."/>
            <person name="Tracey A."/>
            <person name="Schneider V."/>
            <person name="Okimoto R."/>
            <person name="Cheng H."/>
            <person name="Hawken R."/>
            <person name="Howe K."/>
            <person name="Jarvis E.D."/>
        </authorList>
    </citation>
    <scope>NUCLEOTIDE SEQUENCE [LARGE SCALE GENOMIC DNA]</scope>
    <source>
        <strain evidence="9">Broiler</strain>
    </source>
</reference>
<dbReference type="InterPro" id="IPR000008">
    <property type="entry name" value="C2_dom"/>
</dbReference>
<accession>A0A8V0Z7X1</accession>
<dbReference type="GO" id="GO:0001778">
    <property type="term" value="P:plasma membrane repair"/>
    <property type="evidence" value="ECO:0000318"/>
    <property type="project" value="GO_Central"/>
</dbReference>
<dbReference type="PANTHER" id="PTHR12546">
    <property type="entry name" value="FER-1-LIKE"/>
    <property type="match status" value="1"/>
</dbReference>
<dbReference type="PROSITE" id="PS50004">
    <property type="entry name" value="C2"/>
    <property type="match status" value="4"/>
</dbReference>
<keyword evidence="5 7" id="KW-0472">Membrane</keyword>
<dbReference type="Proteomes" id="UP000000539">
    <property type="component" value="Chromosome 22"/>
</dbReference>
<protein>
    <recommendedName>
        <fullName evidence="8">C2 domain-containing protein</fullName>
    </recommendedName>
</protein>
<dbReference type="Pfam" id="PF00168">
    <property type="entry name" value="C2"/>
    <property type="match status" value="4"/>
</dbReference>
<feature type="region of interest" description="Disordered" evidence="6">
    <location>
        <begin position="50"/>
        <end position="71"/>
    </location>
</feature>
<evidence type="ECO:0000256" key="2">
    <source>
        <dbReference type="ARBA" id="ARBA00022692"/>
    </source>
</evidence>
<dbReference type="InterPro" id="IPR032362">
    <property type="entry name" value="Ferlin_C"/>
</dbReference>
<evidence type="ECO:0000256" key="3">
    <source>
        <dbReference type="ARBA" id="ARBA00022737"/>
    </source>
</evidence>
<dbReference type="Pfam" id="PF16165">
    <property type="entry name" value="Ferlin_C"/>
    <property type="match status" value="1"/>
</dbReference>
<dbReference type="Ensembl" id="ENSGALT00010049663.1">
    <property type="protein sequence ID" value="ENSGALP00010029339.1"/>
    <property type="gene ID" value="ENSGALG00010020521.1"/>
</dbReference>
<evidence type="ECO:0000313" key="9">
    <source>
        <dbReference type="Ensembl" id="ENSGALP00010029339.1"/>
    </source>
</evidence>
<sequence length="1677" mass="185842">GATTVPLRCLAEDPGLPLDLGQLPLRDPQGHPTGATISLRCSYVPPGQVAAGNATSQRSEGMAPSLSPPRPTPVRVRVLEGHQLQGSAIKPVVTVLIGEQRFRSRIRAGNNPYYNEVAGGLFGFSGGDFLLLQRLLPRRHRLGLCAVFYSATMLSPMSEPLRFELSIGNHGDTGDTTCHPAASATPQGHPLFDGNRYYYMPWHDSKPVVAVTSTWEDAGQRWDGQNLLHSVGERLHPHVLSPGPPCPCCRPSTPKHGWTRSCAPPACTSCSTSPRPPPPGLRARPGPRCSLRPRPGWAAWPRCRPRCGESPILRAFFWLLDVPPSIPSCSAPSRRPACPTCCCGCGAVPAAWPAPRVPAHRLACSPHGPAACGRLCGRTHTLLLGVGRRAAPGAPPCPLSASSTPPPYPVRYENQMKILGKWSGRTLPGHPSFSDVAGRAGLPRERIRPPKGWRWDGPWAVEPPRRLLPAPEAGMDEVLEEVYENQSRQRGGEWGPAAVPSTDVAGTAVPPKEEVACPQGWHVTDDWRVEVTGAVDEAGWEYGVSVEAGDPSTAWHPKEEMYHTQRRRRWLRTRRRDSGAQGWEQDWHRWSGKEGVWEYASLWGGRFHPRRRAGDVCRRRCWHRLMVPELSSSVAAIFLLEGTSASRWQQHPKAEDTLSTPCLSSSAPSRVSHRVLGEDLGVQGSPTLTLTQDPLTSLPPPAEPSSFQLRCYLFQALELKPHGTRTTADPVAHVSFVHVSQSTRVLPGTLDPVWDQALLFHRVPLYGDPRVQWGFLGRSVCTPKVWLDVGRQKPPRLQRYPLEGPGGPAGELLAAFELLHEAEVRGGWQGGAWGLPEPVPSIHVPGTFSIPPGIRPVLRLMALEVLAWGLRGLRGRSLLPVRAPSLEVQCGGQILRIPPITNLATNPNFPINAFLLTLHLPVEEEYVPPIRLRVLDTQGFGYRPHVGQACVQDLARFRREPDGEEQLPRPRVPVPGPNPGTTLVILPHPAAPQDTEREEEDEEEGDWWSKFYMAMGDTAKSHRRTHRDSLKVYGCELEAVPQFEGLQDFCQTFPLYQPGGHQGDDPVPVGEFKGLFCLYPLPEDPGVPPPPRHFQELPPSQPQQCLVRVYIVRALDLSPRDRNGMCDPYVRVSLGSKTLGQRDQYVPNTVEPVFGRMFEVMGTVPLEKDLRVSLLDHDLLPPDQEIGSTTIDLENRLLSRFRAHCGLPPLYRTAGPGRWRDQLSPSRALEHLAHTRGLQAPEFSAEGTAVTFGGSTFLLSHFERGPPTYRHPGAPRERLALHVLRAWNLVPEHLETRTLYNSAQPGLEQGKVQMWVDIFPASLGPPGPPVDITPRQPQSYELRCVVWNTRDVEPGDINAAGQRMSDIYVTGWLDGLEEQKQRTDVHYRALQGDGSFHWRFVFPFQYLAAERRCVLPQKEHFWSLDETVLKVPPKLILQVWDNDKFSADDFLGVLELELTRLPRPAQRPQDCALKPRLSPWPWGRIGGPPHFSLFRQKQARGWWPCVVHEGGTRRMAGKLELSLELLSEKEAEERPAGKGREEPNAYPTLQPPVRPDSSFLWLRAPLRALRYAVWQRHRCRITVTLALLLLLLLLLNFIYSAPVSTEDPQTPSPAAHRALTHKQSAAIQLCSELLGSHRPPGPGGTPCHHPPPPKSMRVAAGTQCSPRGESGRAAPSP</sequence>
<feature type="domain" description="C2" evidence="8">
    <location>
        <begin position="844"/>
        <end position="967"/>
    </location>
</feature>
<evidence type="ECO:0000256" key="4">
    <source>
        <dbReference type="ARBA" id="ARBA00022989"/>
    </source>
</evidence>
<feature type="domain" description="C2" evidence="8">
    <location>
        <begin position="690"/>
        <end position="823"/>
    </location>
</feature>
<name>A0A8V0Z7X1_CHICK</name>
<dbReference type="SMART" id="SM00694">
    <property type="entry name" value="DysFC"/>
    <property type="match status" value="2"/>
</dbReference>
<dbReference type="CDD" id="cd08374">
    <property type="entry name" value="C2F_Ferlin"/>
    <property type="match status" value="1"/>
</dbReference>
<dbReference type="CDD" id="cd04037">
    <property type="entry name" value="C2E_Ferlin"/>
    <property type="match status" value="1"/>
</dbReference>
<feature type="compositionally biased region" description="Basic and acidic residues" evidence="6">
    <location>
        <begin position="1529"/>
        <end position="1543"/>
    </location>
</feature>
<dbReference type="SUPFAM" id="SSF49562">
    <property type="entry name" value="C2 domain (Calcium/lipid-binding domain, CaLB)"/>
    <property type="match status" value="4"/>
</dbReference>
<dbReference type="InterPro" id="IPR037721">
    <property type="entry name" value="Ferlin"/>
</dbReference>
<comment type="subcellular location">
    <subcellularLocation>
        <location evidence="1">Membrane</location>
        <topology evidence="1">Single-pass membrane protein</topology>
    </subcellularLocation>
</comment>
<evidence type="ECO:0000256" key="7">
    <source>
        <dbReference type="SAM" id="Phobius"/>
    </source>
</evidence>
<dbReference type="InterPro" id="IPR006614">
    <property type="entry name" value="Peroxin/Ferlin"/>
</dbReference>
<feature type="transmembrane region" description="Helical" evidence="7">
    <location>
        <begin position="1581"/>
        <end position="1599"/>
    </location>
</feature>
<feature type="region of interest" description="Disordered" evidence="6">
    <location>
        <begin position="268"/>
        <end position="287"/>
    </location>
</feature>
<feature type="region of interest" description="Disordered" evidence="6">
    <location>
        <begin position="1529"/>
        <end position="1551"/>
    </location>
</feature>
<dbReference type="InterPro" id="IPR037725">
    <property type="entry name" value="C2F_Ferlin"/>
</dbReference>
<dbReference type="SMART" id="SM00693">
    <property type="entry name" value="DysFN"/>
    <property type="match status" value="2"/>
</dbReference>
<keyword evidence="2 7" id="KW-0812">Transmembrane</keyword>
<keyword evidence="3" id="KW-0677">Repeat</keyword>